<reference evidence="10 11" key="1">
    <citation type="submission" date="2024-09" db="EMBL/GenBank/DDBJ databases">
        <title>A chromosome-level genome assembly of Gray's grenadier anchovy, Coilia grayii.</title>
        <authorList>
            <person name="Fu Z."/>
        </authorList>
    </citation>
    <scope>NUCLEOTIDE SEQUENCE [LARGE SCALE GENOMIC DNA]</scope>
    <source>
        <strain evidence="10">G4</strain>
        <tissue evidence="10">Muscle</tissue>
    </source>
</reference>
<evidence type="ECO:0000256" key="1">
    <source>
        <dbReference type="ARBA" id="ARBA00004498"/>
    </source>
</evidence>
<dbReference type="Pfam" id="PF07648">
    <property type="entry name" value="Kazal_2"/>
    <property type="match status" value="1"/>
</dbReference>
<keyword evidence="6" id="KW-1015">Disulfide bond</keyword>
<evidence type="ECO:0000256" key="4">
    <source>
        <dbReference type="ARBA" id="ARBA00022729"/>
    </source>
</evidence>
<dbReference type="InterPro" id="IPR011992">
    <property type="entry name" value="EF-hand-dom_pair"/>
</dbReference>
<evidence type="ECO:0000313" key="10">
    <source>
        <dbReference type="EMBL" id="KAL2082900.1"/>
    </source>
</evidence>
<dbReference type="InterPro" id="IPR002350">
    <property type="entry name" value="Kazal_dom"/>
</dbReference>
<dbReference type="CDD" id="cd00104">
    <property type="entry name" value="KAZAL_FS"/>
    <property type="match status" value="1"/>
</dbReference>
<dbReference type="FunFam" id="3.30.60.30:FF:000078">
    <property type="entry name" value="Predicted protein"/>
    <property type="match status" value="1"/>
</dbReference>
<comment type="caution">
    <text evidence="10">The sequence shown here is derived from an EMBL/GenBank/DDBJ whole genome shotgun (WGS) entry which is preliminary data.</text>
</comment>
<dbReference type="PANTHER" id="PTHR13866:SF31">
    <property type="entry name" value="SPARC-LIKE 2"/>
    <property type="match status" value="1"/>
</dbReference>
<evidence type="ECO:0000256" key="2">
    <source>
        <dbReference type="ARBA" id="ARBA00022525"/>
    </source>
</evidence>
<dbReference type="InterPro" id="IPR018247">
    <property type="entry name" value="EF_Hand_1_Ca_BS"/>
</dbReference>
<dbReference type="InterPro" id="IPR002048">
    <property type="entry name" value="EF_hand_dom"/>
</dbReference>
<keyword evidence="5" id="KW-0106">Calcium</keyword>
<dbReference type="SUPFAM" id="SSF100895">
    <property type="entry name" value="Kazal-type serine protease inhibitors"/>
    <property type="match status" value="1"/>
</dbReference>
<dbReference type="SMART" id="SM00280">
    <property type="entry name" value="KAZAL"/>
    <property type="match status" value="1"/>
</dbReference>
<dbReference type="Pfam" id="PF10591">
    <property type="entry name" value="SPARC_Ca_bdg"/>
    <property type="match status" value="1"/>
</dbReference>
<keyword evidence="7" id="KW-0325">Glycoprotein</keyword>
<sequence>MHMLKRLEIFKNSVKVQTHVRTMPCVMTAYLDIVVMYVTESVRVPVCVCVCVCVYAHACIQGGRAQRRQRQAEESLKPYLGRVDPGTLCELLKCHSPVGSWCQVVEEGGILVPKCVCPQTCPQQGVPVCSVLGKTYANECLLHKEACRRKRRIGLAHFGACMVAKAECTEDEFGQFPYRLLDWFLLLSRMGESYDPKSPSQSCLGRAQRIQLAQRRFVLLDRNKDGKLSRRDLNKLHYKRMPLEHCARRFFQSCDKNRNKKVTLREWTSCLVRGSERWFQHYMSMKMGSRKLCPATDSNL</sequence>
<accession>A0ABD1J8J3</accession>
<dbReference type="EMBL" id="JBHFQA010000018">
    <property type="protein sequence ID" value="KAL2082900.1"/>
    <property type="molecule type" value="Genomic_DNA"/>
</dbReference>
<keyword evidence="3" id="KW-0479">Metal-binding</keyword>
<dbReference type="PROSITE" id="PS00018">
    <property type="entry name" value="EF_HAND_1"/>
    <property type="match status" value="2"/>
</dbReference>
<keyword evidence="2" id="KW-0964">Secreted</keyword>
<organism evidence="10 11">
    <name type="scientific">Coilia grayii</name>
    <name type="common">Gray's grenadier anchovy</name>
    <dbReference type="NCBI Taxonomy" id="363190"/>
    <lineage>
        <taxon>Eukaryota</taxon>
        <taxon>Metazoa</taxon>
        <taxon>Chordata</taxon>
        <taxon>Craniata</taxon>
        <taxon>Vertebrata</taxon>
        <taxon>Euteleostomi</taxon>
        <taxon>Actinopterygii</taxon>
        <taxon>Neopterygii</taxon>
        <taxon>Teleostei</taxon>
        <taxon>Clupei</taxon>
        <taxon>Clupeiformes</taxon>
        <taxon>Clupeoidei</taxon>
        <taxon>Engraulidae</taxon>
        <taxon>Coilinae</taxon>
        <taxon>Coilia</taxon>
    </lineage>
</organism>
<dbReference type="PANTHER" id="PTHR13866">
    <property type="entry name" value="SPARC OSTEONECTIN"/>
    <property type="match status" value="1"/>
</dbReference>
<proteinExistence type="predicted"/>
<evidence type="ECO:0000256" key="6">
    <source>
        <dbReference type="ARBA" id="ARBA00023157"/>
    </source>
</evidence>
<evidence type="ECO:0000256" key="5">
    <source>
        <dbReference type="ARBA" id="ARBA00022837"/>
    </source>
</evidence>
<comment type="subcellular location">
    <subcellularLocation>
        <location evidence="1">Secreted</location>
        <location evidence="1">Extracellular space</location>
        <location evidence="1">Extracellular matrix</location>
    </subcellularLocation>
</comment>
<dbReference type="Proteomes" id="UP001591681">
    <property type="component" value="Unassembled WGS sequence"/>
</dbReference>
<dbReference type="CDD" id="cd00252">
    <property type="entry name" value="EFh_SPARC_EC"/>
    <property type="match status" value="1"/>
</dbReference>
<dbReference type="PROSITE" id="PS51465">
    <property type="entry name" value="KAZAL_2"/>
    <property type="match status" value="1"/>
</dbReference>
<dbReference type="GO" id="GO:0046872">
    <property type="term" value="F:metal ion binding"/>
    <property type="evidence" value="ECO:0007669"/>
    <property type="project" value="UniProtKB-KW"/>
</dbReference>
<evidence type="ECO:0000313" key="11">
    <source>
        <dbReference type="Proteomes" id="UP001591681"/>
    </source>
</evidence>
<feature type="domain" description="Kazal-like" evidence="9">
    <location>
        <begin position="116"/>
        <end position="163"/>
    </location>
</feature>
<dbReference type="InterPro" id="IPR019577">
    <property type="entry name" value="SPARC/Testican_Ca-bd-dom"/>
</dbReference>
<name>A0ABD1J8J3_9TELE</name>
<keyword evidence="4" id="KW-0732">Signal</keyword>
<evidence type="ECO:0000256" key="3">
    <source>
        <dbReference type="ARBA" id="ARBA00022723"/>
    </source>
</evidence>
<evidence type="ECO:0000256" key="7">
    <source>
        <dbReference type="ARBA" id="ARBA00023180"/>
    </source>
</evidence>
<dbReference type="InterPro" id="IPR036058">
    <property type="entry name" value="Kazal_dom_sf"/>
</dbReference>
<dbReference type="PROSITE" id="PS50222">
    <property type="entry name" value="EF_HAND_2"/>
    <property type="match status" value="1"/>
</dbReference>
<dbReference type="Gene3D" id="1.10.238.10">
    <property type="entry name" value="EF-hand"/>
    <property type="match status" value="1"/>
</dbReference>
<protein>
    <submittedName>
        <fullName evidence="10">Uncharacterized protein</fullName>
    </submittedName>
</protein>
<dbReference type="SUPFAM" id="SSF47473">
    <property type="entry name" value="EF-hand"/>
    <property type="match status" value="1"/>
</dbReference>
<evidence type="ECO:0000259" key="9">
    <source>
        <dbReference type="PROSITE" id="PS51465"/>
    </source>
</evidence>
<keyword evidence="11" id="KW-1185">Reference proteome</keyword>
<dbReference type="FunFam" id="1.10.238.10:FF:000246">
    <property type="entry name" value="Uncharacterized protein, isoform C"/>
    <property type="match status" value="1"/>
</dbReference>
<dbReference type="Gene3D" id="3.30.60.30">
    <property type="match status" value="1"/>
</dbReference>
<gene>
    <name evidence="10" type="ORF">ACEWY4_020673</name>
</gene>
<feature type="domain" description="EF-hand" evidence="8">
    <location>
        <begin position="208"/>
        <end position="243"/>
    </location>
</feature>
<dbReference type="AlphaFoldDB" id="A0ABD1J8J3"/>
<evidence type="ECO:0000259" key="8">
    <source>
        <dbReference type="PROSITE" id="PS50222"/>
    </source>
</evidence>